<proteinExistence type="predicted"/>
<sequence length="350" mass="37989">MKASAMPRMCDVCAILSAVAYCKADAVYVCAGCDGKIHAANRPAASRHERVWLCEVCEYAPAAVVCNADAAALCLACDTDIHSSNPFAQRHDRIPLKPFFELPSMVKLPHVDATVPSLVQQVDPSSLLLKNNNSDQNAVNWFLSGGKLLMENDPPNGISTQSVTESSLSATTFEEALANSQPDGDLLSIIQPYLEADRHSLSSAAFHLQRPSLFTGGEFCPKGVARDGGSSLSKSLSSTTTEMMLVAESSSTESSRPMNKTKSPVEVGAKAQPPRGSEAVGERAARVMRYKEKRKTRRFEKTVRYISRKAFAEIRPRVKGRFVKSTDVIEQLHASSHNMGFGLHSIEACI</sequence>
<dbReference type="Proteomes" id="UP001162992">
    <property type="component" value="Chromosome 16"/>
</dbReference>
<reference evidence="2" key="1">
    <citation type="journal article" date="2024" name="Proc. Natl. Acad. Sci. U.S.A.">
        <title>Extraordinary preservation of gene collinearity over three hundred million years revealed in homosporous lycophytes.</title>
        <authorList>
            <person name="Li C."/>
            <person name="Wickell D."/>
            <person name="Kuo L.Y."/>
            <person name="Chen X."/>
            <person name="Nie B."/>
            <person name="Liao X."/>
            <person name="Peng D."/>
            <person name="Ji J."/>
            <person name="Jenkins J."/>
            <person name="Williams M."/>
            <person name="Shu S."/>
            <person name="Plott C."/>
            <person name="Barry K."/>
            <person name="Rajasekar S."/>
            <person name="Grimwood J."/>
            <person name="Han X."/>
            <person name="Sun S."/>
            <person name="Hou Z."/>
            <person name="He W."/>
            <person name="Dai G."/>
            <person name="Sun C."/>
            <person name="Schmutz J."/>
            <person name="Leebens-Mack J.H."/>
            <person name="Li F.W."/>
            <person name="Wang L."/>
        </authorList>
    </citation>
    <scope>NUCLEOTIDE SEQUENCE [LARGE SCALE GENOMIC DNA]</scope>
    <source>
        <strain evidence="2">cv. PW_Plant_1</strain>
    </source>
</reference>
<name>A0ACC2BCH5_DIPCM</name>
<keyword evidence="2" id="KW-1185">Reference proteome</keyword>
<protein>
    <submittedName>
        <fullName evidence="1">Uncharacterized protein</fullName>
    </submittedName>
</protein>
<organism evidence="1 2">
    <name type="scientific">Diphasiastrum complanatum</name>
    <name type="common">Issler's clubmoss</name>
    <name type="synonym">Lycopodium complanatum</name>
    <dbReference type="NCBI Taxonomy" id="34168"/>
    <lineage>
        <taxon>Eukaryota</taxon>
        <taxon>Viridiplantae</taxon>
        <taxon>Streptophyta</taxon>
        <taxon>Embryophyta</taxon>
        <taxon>Tracheophyta</taxon>
        <taxon>Lycopodiopsida</taxon>
        <taxon>Lycopodiales</taxon>
        <taxon>Lycopodiaceae</taxon>
        <taxon>Lycopodioideae</taxon>
        <taxon>Diphasiastrum</taxon>
    </lineage>
</organism>
<dbReference type="EMBL" id="CM055107">
    <property type="protein sequence ID" value="KAJ7527486.1"/>
    <property type="molecule type" value="Genomic_DNA"/>
</dbReference>
<evidence type="ECO:0000313" key="1">
    <source>
        <dbReference type="EMBL" id="KAJ7527486.1"/>
    </source>
</evidence>
<evidence type="ECO:0000313" key="2">
    <source>
        <dbReference type="Proteomes" id="UP001162992"/>
    </source>
</evidence>
<accession>A0ACC2BCH5</accession>
<gene>
    <name evidence="1" type="ORF">O6H91_16G057200</name>
</gene>
<comment type="caution">
    <text evidence="1">The sequence shown here is derived from an EMBL/GenBank/DDBJ whole genome shotgun (WGS) entry which is preliminary data.</text>
</comment>